<evidence type="ECO:0000313" key="3">
    <source>
        <dbReference type="Proteomes" id="UP001303046"/>
    </source>
</evidence>
<name>A0ABR1DHG0_NECAM</name>
<protein>
    <submittedName>
        <fullName evidence="2">Uncharacterized protein</fullName>
    </submittedName>
</protein>
<keyword evidence="3" id="KW-1185">Reference proteome</keyword>
<comment type="caution">
    <text evidence="2">The sequence shown here is derived from an EMBL/GenBank/DDBJ whole genome shotgun (WGS) entry which is preliminary data.</text>
</comment>
<reference evidence="2 3" key="1">
    <citation type="submission" date="2023-08" db="EMBL/GenBank/DDBJ databases">
        <title>A Necator americanus chromosomal reference genome.</title>
        <authorList>
            <person name="Ilik V."/>
            <person name="Petrzelkova K.J."/>
            <person name="Pardy F."/>
            <person name="Fuh T."/>
            <person name="Niatou-Singa F.S."/>
            <person name="Gouil Q."/>
            <person name="Baker L."/>
            <person name="Ritchie M.E."/>
            <person name="Jex A.R."/>
            <person name="Gazzola D."/>
            <person name="Li H."/>
            <person name="Toshio Fujiwara R."/>
            <person name="Zhan B."/>
            <person name="Aroian R.V."/>
            <person name="Pafco B."/>
            <person name="Schwarz E.M."/>
        </authorList>
    </citation>
    <scope>NUCLEOTIDE SEQUENCE [LARGE SCALE GENOMIC DNA]</scope>
    <source>
        <strain evidence="2 3">Aroian</strain>
        <tissue evidence="2">Whole animal</tissue>
    </source>
</reference>
<evidence type="ECO:0000256" key="1">
    <source>
        <dbReference type="SAM" id="MobiDB-lite"/>
    </source>
</evidence>
<sequence length="122" mass="13857">MASEREVVSPAAKKPRKRMDVKSEDVCKNVGGQVHKNSTVAKGKNVLQYSTPPMVTVTVAVGEATIPIRRYHLKILLNRQAPSVPEVEHVQRPTYAVNREPPAKFWSVSKDGKWRIWWGRRN</sequence>
<gene>
    <name evidence="2" type="primary">Necator_chrIV.g14778</name>
    <name evidence="2" type="ORF">RB195_001483</name>
</gene>
<dbReference type="Proteomes" id="UP001303046">
    <property type="component" value="Unassembled WGS sequence"/>
</dbReference>
<evidence type="ECO:0000313" key="2">
    <source>
        <dbReference type="EMBL" id="KAK6748886.1"/>
    </source>
</evidence>
<accession>A0ABR1DHG0</accession>
<feature type="region of interest" description="Disordered" evidence="1">
    <location>
        <begin position="1"/>
        <end position="23"/>
    </location>
</feature>
<dbReference type="EMBL" id="JAVFWL010000004">
    <property type="protein sequence ID" value="KAK6748886.1"/>
    <property type="molecule type" value="Genomic_DNA"/>
</dbReference>
<proteinExistence type="predicted"/>
<organism evidence="2 3">
    <name type="scientific">Necator americanus</name>
    <name type="common">Human hookworm</name>
    <dbReference type="NCBI Taxonomy" id="51031"/>
    <lineage>
        <taxon>Eukaryota</taxon>
        <taxon>Metazoa</taxon>
        <taxon>Ecdysozoa</taxon>
        <taxon>Nematoda</taxon>
        <taxon>Chromadorea</taxon>
        <taxon>Rhabditida</taxon>
        <taxon>Rhabditina</taxon>
        <taxon>Rhabditomorpha</taxon>
        <taxon>Strongyloidea</taxon>
        <taxon>Ancylostomatidae</taxon>
        <taxon>Bunostominae</taxon>
        <taxon>Necator</taxon>
    </lineage>
</organism>